<dbReference type="EMBL" id="AGWX01000001">
    <property type="protein sequence ID" value="EKS40909.1"/>
    <property type="molecule type" value="Genomic_DNA"/>
</dbReference>
<evidence type="ECO:0008006" key="13">
    <source>
        <dbReference type="Google" id="ProtNLM"/>
    </source>
</evidence>
<dbReference type="InterPro" id="IPR010998">
    <property type="entry name" value="Integrase_recombinase_N"/>
</dbReference>
<dbReference type="HOGENOM" id="CLU_044959_0_0_5"/>
<dbReference type="GO" id="GO:0003677">
    <property type="term" value="F:DNA binding"/>
    <property type="evidence" value="ECO:0007669"/>
    <property type="project" value="UniProtKB-UniRule"/>
</dbReference>
<name>K8PJE0_9BRAD</name>
<dbReference type="Pfam" id="PF02899">
    <property type="entry name" value="Phage_int_SAM_1"/>
    <property type="match status" value="1"/>
</dbReference>
<feature type="domain" description="Core-binding (CB)" evidence="7">
    <location>
        <begin position="49"/>
        <end position="140"/>
    </location>
</feature>
<evidence type="ECO:0000313" key="8">
    <source>
        <dbReference type="EMBL" id="EKS36069.1"/>
    </source>
</evidence>
<dbReference type="PANTHER" id="PTHR30349">
    <property type="entry name" value="PHAGE INTEGRASE-RELATED"/>
    <property type="match status" value="1"/>
</dbReference>
<evidence type="ECO:0000313" key="9">
    <source>
        <dbReference type="EMBL" id="EKS37502.1"/>
    </source>
</evidence>
<gene>
    <name evidence="11" type="ORF">HMPREF9695_00001</name>
    <name evidence="10" type="ORF">HMPREF9695_02477</name>
    <name evidence="8" type="ORF">HMPREF9695_02487</name>
    <name evidence="9" type="ORF">HMPREF9695_03920</name>
</gene>
<protein>
    <recommendedName>
        <fullName evidence="13">Tyr recombinase domain-containing protein</fullName>
    </recommendedName>
</protein>
<evidence type="ECO:0000256" key="1">
    <source>
        <dbReference type="ARBA" id="ARBA00008857"/>
    </source>
</evidence>
<evidence type="ECO:0000256" key="5">
    <source>
        <dbReference type="PROSITE-ProRule" id="PRU01248"/>
    </source>
</evidence>
<keyword evidence="4" id="KW-0233">DNA recombination</keyword>
<dbReference type="InterPro" id="IPR011010">
    <property type="entry name" value="DNA_brk_join_enz"/>
</dbReference>
<dbReference type="SUPFAM" id="SSF47823">
    <property type="entry name" value="lambda integrase-like, N-terminal domain"/>
    <property type="match status" value="1"/>
</dbReference>
<evidence type="ECO:0000256" key="3">
    <source>
        <dbReference type="ARBA" id="ARBA00023125"/>
    </source>
</evidence>
<comment type="similarity">
    <text evidence="1">Belongs to the 'phage' integrase family.</text>
</comment>
<dbReference type="PANTHER" id="PTHR30349:SF64">
    <property type="entry name" value="PROPHAGE INTEGRASE INTD-RELATED"/>
    <property type="match status" value="1"/>
</dbReference>
<proteinExistence type="inferred from homology"/>
<dbReference type="InterPro" id="IPR050090">
    <property type="entry name" value="Tyrosine_recombinase_XerCD"/>
</dbReference>
<evidence type="ECO:0000313" key="11">
    <source>
        <dbReference type="EMBL" id="EKS40909.1"/>
    </source>
</evidence>
<keyword evidence="12" id="KW-1185">Reference proteome</keyword>
<dbReference type="SUPFAM" id="SSF56349">
    <property type="entry name" value="DNA breaking-rejoining enzymes"/>
    <property type="match status" value="1"/>
</dbReference>
<keyword evidence="3 5" id="KW-0238">DNA-binding</keyword>
<dbReference type="EMBL" id="AGWX01000004">
    <property type="protein sequence ID" value="EKS36069.1"/>
    <property type="molecule type" value="Genomic_DNA"/>
</dbReference>
<dbReference type="GO" id="GO:0006310">
    <property type="term" value="P:DNA recombination"/>
    <property type="evidence" value="ECO:0007669"/>
    <property type="project" value="UniProtKB-KW"/>
</dbReference>
<dbReference type="InterPro" id="IPR004107">
    <property type="entry name" value="Integrase_SAM-like_N"/>
</dbReference>
<dbReference type="eggNOG" id="COG4974">
    <property type="taxonomic scope" value="Bacteria"/>
</dbReference>
<evidence type="ECO:0000313" key="12">
    <source>
        <dbReference type="Proteomes" id="UP000001096"/>
    </source>
</evidence>
<feature type="domain" description="Tyr recombinase" evidence="6">
    <location>
        <begin position="187"/>
        <end position="460"/>
    </location>
</feature>
<evidence type="ECO:0000256" key="4">
    <source>
        <dbReference type="ARBA" id="ARBA00023172"/>
    </source>
</evidence>
<evidence type="ECO:0000313" key="10">
    <source>
        <dbReference type="EMBL" id="EKS38637.1"/>
    </source>
</evidence>
<dbReference type="PROSITE" id="PS51900">
    <property type="entry name" value="CB"/>
    <property type="match status" value="1"/>
</dbReference>
<evidence type="ECO:0000259" key="7">
    <source>
        <dbReference type="PROSITE" id="PS51900"/>
    </source>
</evidence>
<dbReference type="EMBL" id="AGWX01000003">
    <property type="protein sequence ID" value="EKS38637.1"/>
    <property type="molecule type" value="Genomic_DNA"/>
</dbReference>
<dbReference type="Gene3D" id="1.10.443.10">
    <property type="entry name" value="Intergrase catalytic core"/>
    <property type="match status" value="1"/>
</dbReference>
<dbReference type="Proteomes" id="UP000001096">
    <property type="component" value="Unassembled WGS sequence"/>
</dbReference>
<evidence type="ECO:0000259" key="6">
    <source>
        <dbReference type="PROSITE" id="PS51898"/>
    </source>
</evidence>
<dbReference type="PROSITE" id="PS51898">
    <property type="entry name" value="TYR_RECOMBINASE"/>
    <property type="match status" value="1"/>
</dbReference>
<keyword evidence="2" id="KW-0229">DNA integration</keyword>
<comment type="caution">
    <text evidence="11">The sequence shown here is derived from an EMBL/GenBank/DDBJ whole genome shotgun (WGS) entry which is preliminary data.</text>
</comment>
<accession>K8PJE0</accession>
<dbReference type="InterPro" id="IPR002104">
    <property type="entry name" value="Integrase_catalytic"/>
</dbReference>
<dbReference type="AlphaFoldDB" id="K8PJE0"/>
<reference evidence="11 12" key="1">
    <citation type="submission" date="2012-04" db="EMBL/GenBank/DDBJ databases">
        <title>The Genome Sequence of Afipia broomeae ATCC 49717.</title>
        <authorList>
            <consortium name="The Broad Institute Genome Sequencing Platform"/>
            <person name="Earl A."/>
            <person name="Ward D."/>
            <person name="Feldgarden M."/>
            <person name="Gevers D."/>
            <person name="Huys G."/>
            <person name="Walker B."/>
            <person name="Young S.K."/>
            <person name="Zeng Q."/>
            <person name="Gargeya S."/>
            <person name="Fitzgerald M."/>
            <person name="Haas B."/>
            <person name="Abouelleil A."/>
            <person name="Alvarado L."/>
            <person name="Arachchi H.M."/>
            <person name="Berlin A."/>
            <person name="Chapman S.B."/>
            <person name="Goldberg J."/>
            <person name="Griggs A."/>
            <person name="Gujja S."/>
            <person name="Hansen M."/>
            <person name="Howarth C."/>
            <person name="Imamovic A."/>
            <person name="Larimer J."/>
            <person name="McCowen C."/>
            <person name="Montmayeur A."/>
            <person name="Murphy C."/>
            <person name="Neiman D."/>
            <person name="Pearson M."/>
            <person name="Priest M."/>
            <person name="Roberts A."/>
            <person name="Saif S."/>
            <person name="Shea T."/>
            <person name="Sisk P."/>
            <person name="Sykes S."/>
            <person name="Wortman J."/>
            <person name="Nusbaum C."/>
            <person name="Birren B."/>
        </authorList>
    </citation>
    <scope>NUCLEOTIDE SEQUENCE [LARGE SCALE GENOMIC DNA]</scope>
    <source>
        <strain evidence="11 12">ATCC 49717</strain>
    </source>
</reference>
<organism evidence="11 12">
    <name type="scientific">Afipia broomeae ATCC 49717</name>
    <dbReference type="NCBI Taxonomy" id="883078"/>
    <lineage>
        <taxon>Bacteria</taxon>
        <taxon>Pseudomonadati</taxon>
        <taxon>Pseudomonadota</taxon>
        <taxon>Alphaproteobacteria</taxon>
        <taxon>Hyphomicrobiales</taxon>
        <taxon>Nitrobacteraceae</taxon>
        <taxon>Afipia</taxon>
    </lineage>
</organism>
<dbReference type="InterPro" id="IPR044068">
    <property type="entry name" value="CB"/>
</dbReference>
<evidence type="ECO:0000256" key="2">
    <source>
        <dbReference type="ARBA" id="ARBA00022908"/>
    </source>
</evidence>
<dbReference type="EMBL" id="AGWX01000004">
    <property type="protein sequence ID" value="EKS37502.1"/>
    <property type="molecule type" value="Genomic_DNA"/>
</dbReference>
<dbReference type="Gene3D" id="1.10.150.130">
    <property type="match status" value="1"/>
</dbReference>
<sequence length="472" mass="52698">MQLYFTDVDVVSRPLSIGDLAVNVVAGALGTAERAGLIEGMPFILMDDGSYDLHLNRFFRVCPGMGARSPNTWRSYAHDILVWARFLSERRDRKTVWQADRHDVLAFHRARRLSDAAFRVSAASWNRGIAALDKLYRWAVEEGIITTSPFSYGVTLRRAAGTRAVLAVTTNRARERAARQHDMRYVDLGRYLLFRDVGLRGRSPDGTDDPTWRGRNGERNALFAELLVTTGLRLTEGGSLLLADLPRATEAGLRSVVFDLPGAVAKGGRPRRVRIPRRVLALINDYIDLERTISSARWEPSVTNPLWLAPEGGRIVDAAGKRVRLDRLTPSERRRVLIGVPGKAQHALLWLTEGGRPVPSATWEAAFRRACVRCRRFGIDLDVSPHTLRHSFAVNMLSMLIREQIGAVFDPQDRHGAAYRRILGDPLQKLQHLLGHASVTSTYIYLDSLAEAQELVEAAADRWAQDTAGDAQ</sequence>
<dbReference type="PATRIC" id="fig|883078.3.peg.1"/>
<dbReference type="InterPro" id="IPR013762">
    <property type="entry name" value="Integrase-like_cat_sf"/>
</dbReference>
<dbReference type="Pfam" id="PF00589">
    <property type="entry name" value="Phage_integrase"/>
    <property type="match status" value="1"/>
</dbReference>
<dbReference type="GO" id="GO:0015074">
    <property type="term" value="P:DNA integration"/>
    <property type="evidence" value="ECO:0007669"/>
    <property type="project" value="UniProtKB-KW"/>
</dbReference>